<dbReference type="InterPro" id="IPR005543">
    <property type="entry name" value="PASTA_dom"/>
</dbReference>
<organism evidence="4">
    <name type="scientific">Enterococcus casseliflavus</name>
    <name type="common">Enterococcus flavescens</name>
    <dbReference type="NCBI Taxonomy" id="37734"/>
    <lineage>
        <taxon>Bacteria</taxon>
        <taxon>Bacillati</taxon>
        <taxon>Bacillota</taxon>
        <taxon>Bacilli</taxon>
        <taxon>Lactobacillales</taxon>
        <taxon>Enterococcaceae</taxon>
        <taxon>Enterococcus</taxon>
    </lineage>
</organism>
<reference evidence="4" key="1">
    <citation type="submission" date="2019-11" db="EMBL/GenBank/DDBJ databases">
        <authorList>
            <person name="Feng L."/>
        </authorList>
    </citation>
    <scope>NUCLEOTIDE SEQUENCE</scope>
    <source>
        <strain evidence="4">ECasseliflavusLFYP2</strain>
    </source>
</reference>
<evidence type="ECO:0000259" key="3">
    <source>
        <dbReference type="PROSITE" id="PS51178"/>
    </source>
</evidence>
<feature type="region of interest" description="Disordered" evidence="1">
    <location>
        <begin position="1"/>
        <end position="39"/>
    </location>
</feature>
<keyword evidence="4" id="KW-0808">Transferase</keyword>
<evidence type="ECO:0000256" key="2">
    <source>
        <dbReference type="SAM" id="Phobius"/>
    </source>
</evidence>
<dbReference type="Gene3D" id="3.30.10.20">
    <property type="match status" value="2"/>
</dbReference>
<dbReference type="EC" id="2.7.11.1" evidence="4"/>
<evidence type="ECO:0000313" key="4">
    <source>
        <dbReference type="EMBL" id="VYT90839.1"/>
    </source>
</evidence>
<keyword evidence="4" id="KW-0418">Kinase</keyword>
<sequence length="437" mass="49352">MSDFLSKFEEEPKEPDKESATAKAPSSRASRKEKGSASLEEGIEYDPSFKKKRRKKRLLGMGALLGLLILSGFLFFQLAYVRLDNFVDKEISEVREWAAEHDLAIDVTPAYDEAPANQVIAQEEAARSRVRKRSTLHLTVSQGPDPEEKLALPDFMEMTRDEAAEWIEKNQASNLTIVDEYHDEIEEKAPIRVEFTNKEVSQENYHRRDVGRVFYSKGEETFEKDIEVPDFRDKTRAEVETWGKAHELELEIKEQASDTVEEGKVIEQSVAPKEKIAKRDAFQVTISLGKGVTVPDFSTILPDDAQAAVEGVTVRMRMQFTQSLPYGQLISQSETAGTVLTSKDDQGIEVVYSAGQPYIKDYRRSELLEGDLQKLFFDEFRSKGANISYQVRYVNSAEPYGTIVGMSKFNQFLPLEDTITFDISLGNQTAPAATDPE</sequence>
<accession>A0A6N3AET7</accession>
<dbReference type="Pfam" id="PF03793">
    <property type="entry name" value="PASTA"/>
    <property type="match status" value="1"/>
</dbReference>
<dbReference type="EMBL" id="CACRTX010000007">
    <property type="protein sequence ID" value="VYT90839.1"/>
    <property type="molecule type" value="Genomic_DNA"/>
</dbReference>
<dbReference type="RefSeq" id="WP_194193493.1">
    <property type="nucleotide sequence ID" value="NZ_CACRTX010000007.1"/>
</dbReference>
<protein>
    <submittedName>
        <fullName evidence="4">Serine/threonine-protein kinase PrkC</fullName>
        <ecNumber evidence="4">2.7.11.1</ecNumber>
    </submittedName>
</protein>
<keyword evidence="2" id="KW-0472">Membrane</keyword>
<feature type="domain" description="PASTA" evidence="3">
    <location>
        <begin position="218"/>
        <end position="290"/>
    </location>
</feature>
<feature type="compositionally biased region" description="Basic and acidic residues" evidence="1">
    <location>
        <begin position="1"/>
        <end position="20"/>
    </location>
</feature>
<dbReference type="AlphaFoldDB" id="A0A6N3AET7"/>
<name>A0A6N3AET7_ENTCA</name>
<feature type="transmembrane region" description="Helical" evidence="2">
    <location>
        <begin position="58"/>
        <end position="80"/>
    </location>
</feature>
<proteinExistence type="predicted"/>
<evidence type="ECO:0000256" key="1">
    <source>
        <dbReference type="SAM" id="MobiDB-lite"/>
    </source>
</evidence>
<dbReference type="GO" id="GO:0004674">
    <property type="term" value="F:protein serine/threonine kinase activity"/>
    <property type="evidence" value="ECO:0007669"/>
    <property type="project" value="UniProtKB-EC"/>
</dbReference>
<gene>
    <name evidence="4" type="primary">prkC_3</name>
    <name evidence="4" type="ORF">ECLFYP2_01937</name>
</gene>
<dbReference type="PROSITE" id="PS51178">
    <property type="entry name" value="PASTA"/>
    <property type="match status" value="1"/>
</dbReference>
<keyword evidence="2" id="KW-1133">Transmembrane helix</keyword>
<dbReference type="CDD" id="cd06577">
    <property type="entry name" value="PASTA_pknB"/>
    <property type="match status" value="2"/>
</dbReference>
<keyword evidence="2" id="KW-0812">Transmembrane</keyword>
<dbReference type="SMART" id="SM00740">
    <property type="entry name" value="PASTA"/>
    <property type="match status" value="2"/>
</dbReference>